<feature type="domain" description="Phosphoribosyltransferase" evidence="2">
    <location>
        <begin position="122"/>
        <end position="198"/>
    </location>
</feature>
<dbReference type="PANTHER" id="PTHR47505:SF1">
    <property type="entry name" value="DNA UTILIZATION PROTEIN YHGH"/>
    <property type="match status" value="1"/>
</dbReference>
<gene>
    <name evidence="3" type="ORF">SAMN05880501_101248</name>
</gene>
<evidence type="ECO:0000259" key="2">
    <source>
        <dbReference type="Pfam" id="PF00156"/>
    </source>
</evidence>
<dbReference type="Proteomes" id="UP000219636">
    <property type="component" value="Unassembled WGS sequence"/>
</dbReference>
<accession>A0A285RAU5</accession>
<dbReference type="Gene3D" id="3.40.50.2020">
    <property type="match status" value="1"/>
</dbReference>
<dbReference type="SUPFAM" id="SSF53271">
    <property type="entry name" value="PRTase-like"/>
    <property type="match status" value="1"/>
</dbReference>
<dbReference type="RefSeq" id="WP_097071829.1">
    <property type="nucleotide sequence ID" value="NZ_OBMQ01000001.1"/>
</dbReference>
<organism evidence="3 4">
    <name type="scientific">Ureibacillus xyleni</name>
    <dbReference type="NCBI Taxonomy" id="614648"/>
    <lineage>
        <taxon>Bacteria</taxon>
        <taxon>Bacillati</taxon>
        <taxon>Bacillota</taxon>
        <taxon>Bacilli</taxon>
        <taxon>Bacillales</taxon>
        <taxon>Caryophanaceae</taxon>
        <taxon>Ureibacillus</taxon>
    </lineage>
</organism>
<dbReference type="InterPro" id="IPR029057">
    <property type="entry name" value="PRTase-like"/>
</dbReference>
<protein>
    <submittedName>
        <fullName evidence="3">Competence protein ComFC</fullName>
    </submittedName>
</protein>
<evidence type="ECO:0000313" key="3">
    <source>
        <dbReference type="EMBL" id="SOB91004.1"/>
    </source>
</evidence>
<dbReference type="InterPro" id="IPR051910">
    <property type="entry name" value="ComF/GntX_DNA_util-trans"/>
</dbReference>
<evidence type="ECO:0000313" key="4">
    <source>
        <dbReference type="Proteomes" id="UP000219636"/>
    </source>
</evidence>
<reference evidence="4" key="1">
    <citation type="submission" date="2017-08" db="EMBL/GenBank/DDBJ databases">
        <authorList>
            <person name="Varghese N."/>
            <person name="Submissions S."/>
        </authorList>
    </citation>
    <scope>NUCLEOTIDE SEQUENCE [LARGE SCALE GENOMIC DNA]</scope>
    <source>
        <strain evidence="4">JC22</strain>
    </source>
</reference>
<proteinExistence type="inferred from homology"/>
<dbReference type="PANTHER" id="PTHR47505">
    <property type="entry name" value="DNA UTILIZATION PROTEIN YHGH"/>
    <property type="match status" value="1"/>
</dbReference>
<dbReference type="OrthoDB" id="9779910at2"/>
<dbReference type="AlphaFoldDB" id="A0A285RAU5"/>
<comment type="similarity">
    <text evidence="1">Belongs to the ComF/GntX family.</text>
</comment>
<evidence type="ECO:0000256" key="1">
    <source>
        <dbReference type="ARBA" id="ARBA00008007"/>
    </source>
</evidence>
<dbReference type="Pfam" id="PF00156">
    <property type="entry name" value="Pribosyltran"/>
    <property type="match status" value="1"/>
</dbReference>
<dbReference type="CDD" id="cd06223">
    <property type="entry name" value="PRTases_typeI"/>
    <property type="match status" value="1"/>
</dbReference>
<name>A0A285RAU5_9BACL</name>
<keyword evidence="4" id="KW-1185">Reference proteome</keyword>
<dbReference type="EMBL" id="OBMQ01000001">
    <property type="protein sequence ID" value="SOB91004.1"/>
    <property type="molecule type" value="Genomic_DNA"/>
</dbReference>
<dbReference type="InterPro" id="IPR000836">
    <property type="entry name" value="PRTase_dom"/>
</dbReference>
<sequence length="199" mass="23091">MKRNEVSNCLLCNSTLNQQITWKALLTNAFPKTFCIDCEQKFEPYENTSDQILSLYQYNDAMKDFLHRYKFMHDIILAKVFREQIHKHLSKTRATIVPIPLHPAKLKERTFAQVDELLKAAHIPYEHFLEKTTTETQVGKTRQERLATSQFFKLVKECKNKEILLIDDIYTTGATIQHAKSLLLESGAKSVKAFTLIRG</sequence>